<sequence>MRALTDAAHMEFVEATSALTARLAAGNDDLAAAGAICLAVEAWKHLAGEDTAWDRFGLEILNVRSTFYTHYDDVVVDTTVPTTASTHIRDAVRELVSQLARYHDHRALDADSALSERLDHDAAAQQLRRAVAALA</sequence>
<dbReference type="AlphaFoldDB" id="A0A1C6W4W1"/>
<dbReference type="EMBL" id="FMIC01000002">
    <property type="protein sequence ID" value="SCL73573.1"/>
    <property type="molecule type" value="Genomic_DNA"/>
</dbReference>
<protein>
    <submittedName>
        <fullName evidence="1">Uncharacterized protein</fullName>
    </submittedName>
</protein>
<gene>
    <name evidence="1" type="ORF">GA0070608_5874</name>
</gene>
<name>A0A1C6W4W1_9ACTN</name>
<proteinExistence type="predicted"/>
<organism evidence="1 2">
    <name type="scientific">Micromonospora peucetia</name>
    <dbReference type="NCBI Taxonomy" id="47871"/>
    <lineage>
        <taxon>Bacteria</taxon>
        <taxon>Bacillati</taxon>
        <taxon>Actinomycetota</taxon>
        <taxon>Actinomycetes</taxon>
        <taxon>Micromonosporales</taxon>
        <taxon>Micromonosporaceae</taxon>
        <taxon>Micromonospora</taxon>
    </lineage>
</organism>
<dbReference type="STRING" id="47871.GA0070608_5874"/>
<accession>A0A1C6W4W1</accession>
<reference evidence="1 2" key="1">
    <citation type="submission" date="2016-06" db="EMBL/GenBank/DDBJ databases">
        <authorList>
            <person name="Kjaerup R.B."/>
            <person name="Dalgaard T.S."/>
            <person name="Juul-Madsen H.R."/>
        </authorList>
    </citation>
    <scope>NUCLEOTIDE SEQUENCE [LARGE SCALE GENOMIC DNA]</scope>
    <source>
        <strain evidence="1 2">DSM 43363</strain>
    </source>
</reference>
<dbReference type="Proteomes" id="UP000199343">
    <property type="component" value="Unassembled WGS sequence"/>
</dbReference>
<evidence type="ECO:0000313" key="1">
    <source>
        <dbReference type="EMBL" id="SCL73573.1"/>
    </source>
</evidence>
<evidence type="ECO:0000313" key="2">
    <source>
        <dbReference type="Proteomes" id="UP000199343"/>
    </source>
</evidence>